<dbReference type="AlphaFoldDB" id="A0A812K901"/>
<dbReference type="Proteomes" id="UP000649617">
    <property type="component" value="Unassembled WGS sequence"/>
</dbReference>
<proteinExistence type="predicted"/>
<dbReference type="SUPFAM" id="SSF51126">
    <property type="entry name" value="Pectin lyase-like"/>
    <property type="match status" value="1"/>
</dbReference>
<dbReference type="EMBL" id="CAJNIZ010003482">
    <property type="protein sequence ID" value="CAE7222958.1"/>
    <property type="molecule type" value="Genomic_DNA"/>
</dbReference>
<name>A0A812K901_SYMPI</name>
<evidence type="ECO:0000313" key="2">
    <source>
        <dbReference type="Proteomes" id="UP000649617"/>
    </source>
</evidence>
<sequence>SSGVVFDGSLNFFSISPLMQACVIARDTRTGVDPSYLMVIAAQTSAGGALYVEQGCMVIEHSGKDAKGLTIYDNGSITAHGGALDIQGNVWSSGQMAFKGCHSDESGGAAMIRGSLTQNGGRMSFDACTAIATGGAVFVGGSLNSDGIMVFNGCQAGEEGGAVMTSGDFKHLAGRMNFISCNAAARGGAVAVYGSLFVQGIMEFSGCEAKEGGAAMVDMDITQAAKSRMSFDACAAAVKGGGAIMASGDFKQIAGRVKFTSCTAMTKGAVSTDNLVTSGFMDFDGCNAEEEGGAVMASGDFKQLNGTEAGGALYLQQGLTMISGAVTDGGGLYVHSGGLLQEGGNIKLRSSHSNEGRGGGLMIADGGLRQLAGDISCQNCSAKTGGCLAVGSRARVTAGVHLRGSIVARNCVATAGHEREWRGLAYSN</sequence>
<keyword evidence="2" id="KW-1185">Reference proteome</keyword>
<dbReference type="OrthoDB" id="432246at2759"/>
<accession>A0A812K901</accession>
<comment type="caution">
    <text evidence="1">The sequence shown here is derived from an EMBL/GenBank/DDBJ whole genome shotgun (WGS) entry which is preliminary data.</text>
</comment>
<protein>
    <submittedName>
        <fullName evidence="1">CCR4 protein</fullName>
    </submittedName>
</protein>
<evidence type="ECO:0000313" key="1">
    <source>
        <dbReference type="EMBL" id="CAE7222958.1"/>
    </source>
</evidence>
<gene>
    <name evidence="1" type="primary">CCR4</name>
    <name evidence="1" type="ORF">SPIL2461_LOCUS3021</name>
</gene>
<dbReference type="InterPro" id="IPR011050">
    <property type="entry name" value="Pectin_lyase_fold/virulence"/>
</dbReference>
<feature type="non-terminal residue" evidence="1">
    <location>
        <position position="428"/>
    </location>
</feature>
<reference evidence="1" key="1">
    <citation type="submission" date="2021-02" db="EMBL/GenBank/DDBJ databases">
        <authorList>
            <person name="Dougan E. K."/>
            <person name="Rhodes N."/>
            <person name="Thang M."/>
            <person name="Chan C."/>
        </authorList>
    </citation>
    <scope>NUCLEOTIDE SEQUENCE</scope>
</reference>
<organism evidence="1 2">
    <name type="scientific">Symbiodinium pilosum</name>
    <name type="common">Dinoflagellate</name>
    <dbReference type="NCBI Taxonomy" id="2952"/>
    <lineage>
        <taxon>Eukaryota</taxon>
        <taxon>Sar</taxon>
        <taxon>Alveolata</taxon>
        <taxon>Dinophyceae</taxon>
        <taxon>Suessiales</taxon>
        <taxon>Symbiodiniaceae</taxon>
        <taxon>Symbiodinium</taxon>
    </lineage>
</organism>